<feature type="transmembrane region" description="Helical" evidence="10">
    <location>
        <begin position="202"/>
        <end position="220"/>
    </location>
</feature>
<comment type="pathway">
    <text evidence="2 10">Protein modification; protein glycosylation.</text>
</comment>
<protein>
    <recommendedName>
        <fullName evidence="9 10">Polyprenol-phosphate-mannose--protein mannosyltransferase</fullName>
        <ecNumber evidence="10">2.4.1.-</ecNumber>
    </recommendedName>
</protein>
<evidence type="ECO:0000256" key="7">
    <source>
        <dbReference type="ARBA" id="ARBA00022989"/>
    </source>
</evidence>
<gene>
    <name evidence="14" type="ORF">CC117_21555</name>
</gene>
<dbReference type="InterPro" id="IPR032421">
    <property type="entry name" value="PMT_4TMC"/>
</dbReference>
<feature type="transmembrane region" description="Helical" evidence="10">
    <location>
        <begin position="450"/>
        <end position="467"/>
    </location>
</feature>
<dbReference type="Proteomes" id="UP000179627">
    <property type="component" value="Unassembled WGS sequence"/>
</dbReference>
<keyword evidence="8 10" id="KW-0472">Membrane</keyword>
<dbReference type="UniPathway" id="UPA00378"/>
<evidence type="ECO:0000256" key="8">
    <source>
        <dbReference type="ARBA" id="ARBA00023136"/>
    </source>
</evidence>
<proteinExistence type="inferred from homology"/>
<dbReference type="PANTHER" id="PTHR10050:SF46">
    <property type="entry name" value="PROTEIN O-MANNOSYL-TRANSFERASE 2"/>
    <property type="match status" value="1"/>
</dbReference>
<dbReference type="Pfam" id="PF02366">
    <property type="entry name" value="PMT"/>
    <property type="match status" value="1"/>
</dbReference>
<reference evidence="15" key="1">
    <citation type="submission" date="2016-07" db="EMBL/GenBank/DDBJ databases">
        <title>Sequence Frankia sp. strain CcI1.17.</title>
        <authorList>
            <person name="Ghodhbane-Gtari F."/>
            <person name="Swanson E."/>
            <person name="Gueddou A."/>
            <person name="Morris K."/>
            <person name="Hezbri K."/>
            <person name="Ktari A."/>
            <person name="Nouioui I."/>
            <person name="Abebe-Akele F."/>
            <person name="Simpson S."/>
            <person name="Thomas K."/>
            <person name="Gtari M."/>
            <person name="Tisa L.S."/>
            <person name="Hurst S."/>
        </authorList>
    </citation>
    <scope>NUCLEOTIDE SEQUENCE [LARGE SCALE GENOMIC DNA]</scope>
    <source>
        <strain evidence="15">Cc1.17</strain>
    </source>
</reference>
<dbReference type="EMBL" id="MBLM01000127">
    <property type="protein sequence ID" value="OHV34598.1"/>
    <property type="molecule type" value="Genomic_DNA"/>
</dbReference>
<keyword evidence="15" id="KW-1185">Reference proteome</keyword>
<evidence type="ECO:0000256" key="11">
    <source>
        <dbReference type="SAM" id="MobiDB-lite"/>
    </source>
</evidence>
<dbReference type="InterPro" id="IPR027005">
    <property type="entry name" value="PMT-like"/>
</dbReference>
<organism evidence="14 15">
    <name type="scientific">Parafrankia colletiae</name>
    <dbReference type="NCBI Taxonomy" id="573497"/>
    <lineage>
        <taxon>Bacteria</taxon>
        <taxon>Bacillati</taxon>
        <taxon>Actinomycetota</taxon>
        <taxon>Actinomycetes</taxon>
        <taxon>Frankiales</taxon>
        <taxon>Frankiaceae</taxon>
        <taxon>Parafrankia</taxon>
    </lineage>
</organism>
<keyword evidence="4 10" id="KW-0328">Glycosyltransferase</keyword>
<keyword evidence="5 10" id="KW-0808">Transferase</keyword>
<feature type="transmembrane region" description="Helical" evidence="10">
    <location>
        <begin position="497"/>
        <end position="519"/>
    </location>
</feature>
<evidence type="ECO:0000259" key="12">
    <source>
        <dbReference type="Pfam" id="PF02366"/>
    </source>
</evidence>
<dbReference type="PANTHER" id="PTHR10050">
    <property type="entry name" value="DOLICHYL-PHOSPHATE-MANNOSE--PROTEIN MANNOSYLTRANSFERASE"/>
    <property type="match status" value="1"/>
</dbReference>
<evidence type="ECO:0000256" key="4">
    <source>
        <dbReference type="ARBA" id="ARBA00022676"/>
    </source>
</evidence>
<evidence type="ECO:0000256" key="1">
    <source>
        <dbReference type="ARBA" id="ARBA00004127"/>
    </source>
</evidence>
<sequence length="577" mass="62454">MTAPTTADPATSATGPGTAGTPRPGGGGPRWRRLPDRVAALRFRVAAGGSGQAAAGRSGNGGSDRADEALRNRLCPPMPTDRMLGWAAALAVTVVAGLLRFWQLTEPKGIYFDEVYYTKDAWGLMTAGYEVDSNTCSGPAFVVHPPLGKWFIAASEKVFGYIDCAGVPHGSPELGWRFASAFFGTLAVLVLTRLARRMFRSTLLGCVAGLLLALDGLAFVQSRIGILDIFLMTGLVLALACLVLDRDHGRARLAARLAADGAAPDDRAAPDERAARYGPRLGWRPWRIAAGLCLGASMGVKWSALYTLVGLAALALAWDIGARRTAGAAMPGRGALRRDAPAWVGCYVLLPIVTFLATWTGWFATDGGWRRHEHGDGFVAAWRGWWSYQQAILNFHEHLSSPHVAQSMPMSWLVMGRPVAYDYEPVPFGQQGCRAAEGCAREVLALGNPAVWWVGSAALAAMIALWVSRRDWRAALVLVGFGSSFLPWLAFPDRTMFFFYALPLLPFLILGITMSAGLVLGPRTASDTRRLAGAVVVGSYLIVAILLFAYFYPLLAWQVIPLNDWRDRMWFPSWIVA</sequence>
<feature type="transmembrane region" description="Helical" evidence="10">
    <location>
        <begin position="531"/>
        <end position="552"/>
    </location>
</feature>
<feature type="compositionally biased region" description="Low complexity" evidence="11">
    <location>
        <begin position="1"/>
        <end position="22"/>
    </location>
</feature>
<feature type="transmembrane region" description="Helical" evidence="10">
    <location>
        <begin position="474"/>
        <end position="491"/>
    </location>
</feature>
<evidence type="ECO:0000313" key="15">
    <source>
        <dbReference type="Proteomes" id="UP000179627"/>
    </source>
</evidence>
<feature type="transmembrane region" description="Helical" evidence="10">
    <location>
        <begin position="83"/>
        <end position="102"/>
    </location>
</feature>
<dbReference type="InterPro" id="IPR003342">
    <property type="entry name" value="ArnT-like_N"/>
</dbReference>
<evidence type="ECO:0000259" key="13">
    <source>
        <dbReference type="Pfam" id="PF16192"/>
    </source>
</evidence>
<keyword evidence="6 10" id="KW-0812">Transmembrane</keyword>
<comment type="similarity">
    <text evidence="3 10">Belongs to the glycosyltransferase 39 family.</text>
</comment>
<keyword evidence="10" id="KW-1003">Cell membrane</keyword>
<comment type="subcellular location">
    <subcellularLocation>
        <location evidence="10">Cell membrane</location>
    </subcellularLocation>
    <subcellularLocation>
        <location evidence="1">Endomembrane system</location>
        <topology evidence="1">Multi-pass membrane protein</topology>
    </subcellularLocation>
</comment>
<comment type="function">
    <text evidence="10">Protein O-mannosyltransferase that catalyzes the transfer of a single mannose residue from a polyprenol phospho-mannosyl lipidic donor to the hydroxyl group of selected serine and threonine residues in acceptor proteins.</text>
</comment>
<evidence type="ECO:0000256" key="5">
    <source>
        <dbReference type="ARBA" id="ARBA00022679"/>
    </source>
</evidence>
<feature type="transmembrane region" description="Helical" evidence="10">
    <location>
        <begin position="342"/>
        <end position="364"/>
    </location>
</feature>
<comment type="caution">
    <text evidence="14">The sequence shown here is derived from an EMBL/GenBank/DDBJ whole genome shotgun (WGS) entry which is preliminary data.</text>
</comment>
<accession>A0A1S1QIJ2</accession>
<feature type="transmembrane region" description="Helical" evidence="10">
    <location>
        <begin position="226"/>
        <end position="244"/>
    </location>
</feature>
<dbReference type="OrthoDB" id="9776737at2"/>
<evidence type="ECO:0000256" key="2">
    <source>
        <dbReference type="ARBA" id="ARBA00004922"/>
    </source>
</evidence>
<feature type="domain" description="Protein O-mannosyl-transferase C-terminal four TM" evidence="13">
    <location>
        <begin position="382"/>
        <end position="574"/>
    </location>
</feature>
<dbReference type="Pfam" id="PF16192">
    <property type="entry name" value="PMT_4TMC"/>
    <property type="match status" value="1"/>
</dbReference>
<dbReference type="GO" id="GO:0004169">
    <property type="term" value="F:dolichyl-phosphate-mannose-protein mannosyltransferase activity"/>
    <property type="evidence" value="ECO:0007669"/>
    <property type="project" value="UniProtKB-UniRule"/>
</dbReference>
<feature type="transmembrane region" description="Helical" evidence="10">
    <location>
        <begin position="176"/>
        <end position="195"/>
    </location>
</feature>
<evidence type="ECO:0000256" key="9">
    <source>
        <dbReference type="ARBA" id="ARBA00093617"/>
    </source>
</evidence>
<dbReference type="EC" id="2.4.1.-" evidence="10"/>
<dbReference type="GO" id="GO:0012505">
    <property type="term" value="C:endomembrane system"/>
    <property type="evidence" value="ECO:0007669"/>
    <property type="project" value="UniProtKB-SubCell"/>
</dbReference>
<dbReference type="AlphaFoldDB" id="A0A1S1QIJ2"/>
<evidence type="ECO:0000256" key="6">
    <source>
        <dbReference type="ARBA" id="ARBA00022692"/>
    </source>
</evidence>
<evidence type="ECO:0000256" key="10">
    <source>
        <dbReference type="RuleBase" id="RU367007"/>
    </source>
</evidence>
<keyword evidence="7 10" id="KW-1133">Transmembrane helix</keyword>
<evidence type="ECO:0000256" key="3">
    <source>
        <dbReference type="ARBA" id="ARBA00007222"/>
    </source>
</evidence>
<feature type="domain" description="ArnT-like N-terminal" evidence="12">
    <location>
        <begin position="91"/>
        <end position="244"/>
    </location>
</feature>
<dbReference type="GO" id="GO:0005886">
    <property type="term" value="C:plasma membrane"/>
    <property type="evidence" value="ECO:0007669"/>
    <property type="project" value="UniProtKB-SubCell"/>
</dbReference>
<name>A0A1S1QIJ2_9ACTN</name>
<evidence type="ECO:0000313" key="14">
    <source>
        <dbReference type="EMBL" id="OHV34598.1"/>
    </source>
</evidence>
<feature type="region of interest" description="Disordered" evidence="11">
    <location>
        <begin position="1"/>
        <end position="33"/>
    </location>
</feature>